<comment type="caution">
    <text evidence="1">The sequence shown here is derived from an EMBL/GenBank/DDBJ whole genome shotgun (WGS) entry which is preliminary data.</text>
</comment>
<sequence length="43" mass="4258">MKPRQPVQIVSTATAAVASVSAGAELAAPVLDPLDLSGLRANA</sequence>
<dbReference type="Proteomes" id="UP001558850">
    <property type="component" value="Unassembled WGS sequence"/>
</dbReference>
<name>A0ACC6U532_9BURK</name>
<accession>A0ACC6U532</accession>
<evidence type="ECO:0000313" key="1">
    <source>
        <dbReference type="EMBL" id="MEX3934595.1"/>
    </source>
</evidence>
<protein>
    <submittedName>
        <fullName evidence="1">Uncharacterized protein</fullName>
    </submittedName>
</protein>
<gene>
    <name evidence="1" type="ORF">AB4Y32_22880</name>
</gene>
<organism evidence="1 2">
    <name type="scientific">Paraburkholderia phymatum</name>
    <dbReference type="NCBI Taxonomy" id="148447"/>
    <lineage>
        <taxon>Bacteria</taxon>
        <taxon>Pseudomonadati</taxon>
        <taxon>Pseudomonadota</taxon>
        <taxon>Betaproteobacteria</taxon>
        <taxon>Burkholderiales</taxon>
        <taxon>Burkholderiaceae</taxon>
        <taxon>Paraburkholderia</taxon>
    </lineage>
</organism>
<evidence type="ECO:0000313" key="2">
    <source>
        <dbReference type="Proteomes" id="UP001558850"/>
    </source>
</evidence>
<keyword evidence="2" id="KW-1185">Reference proteome</keyword>
<proteinExistence type="predicted"/>
<dbReference type="EMBL" id="JBFRCH010000014">
    <property type="protein sequence ID" value="MEX3934595.1"/>
    <property type="molecule type" value="Genomic_DNA"/>
</dbReference>
<reference evidence="1" key="1">
    <citation type="submission" date="2024-07" db="EMBL/GenBank/DDBJ databases">
        <title>A survey of Mimosa microsymbionts across Brazilian biomes reveals a high diversity of Paraburkholderia nodulating endemic species, but also that Cupriavidus is common as a symbiont of widespread species.</title>
        <authorList>
            <person name="Rouws L."/>
            <person name="Barauna A."/>
            <person name="Beukes C."/>
            <person name="Rouws J.R.C."/>
            <person name="De Faria S.M."/>
            <person name="Gross E."/>
            <person name="Bueno Dos Reis Junior F."/>
            <person name="Simon M.F."/>
            <person name="Maluk M."/>
            <person name="Odee D.W."/>
            <person name="Kenicer G."/>
            <person name="Young J.P.W."/>
            <person name="Reis V.M."/>
            <person name="Zilli J."/>
            <person name="James E.K."/>
        </authorList>
    </citation>
    <scope>NUCLEOTIDE SEQUENCE</scope>
    <source>
        <strain evidence="1">EG181B</strain>
    </source>
</reference>